<feature type="binding site" evidence="6">
    <location>
        <position position="312"/>
    </location>
    <ligand>
        <name>[4Fe-4S] cluster</name>
        <dbReference type="ChEBI" id="CHEBI:49883"/>
    </ligand>
</feature>
<dbReference type="InterPro" id="IPR033941">
    <property type="entry name" value="IPMI_cat"/>
</dbReference>
<dbReference type="NCBIfam" id="NF001614">
    <property type="entry name" value="PRK00402.1"/>
    <property type="match status" value="1"/>
</dbReference>
<dbReference type="InterPro" id="IPR050067">
    <property type="entry name" value="IPM_dehydratase_rel_enz"/>
</dbReference>
<dbReference type="RefSeq" id="WP_183771540.1">
    <property type="nucleotide sequence ID" value="NZ_JACHFW010000002.1"/>
</dbReference>
<dbReference type="HAMAP" id="MF_01027">
    <property type="entry name" value="LeuC_type2"/>
    <property type="match status" value="1"/>
</dbReference>
<keyword evidence="3 6" id="KW-0408">Iron</keyword>
<feature type="domain" description="Aconitase/3-isopropylmalate dehydratase large subunit alpha/beta/alpha" evidence="7">
    <location>
        <begin position="26"/>
        <end position="423"/>
    </location>
</feature>
<evidence type="ECO:0000256" key="1">
    <source>
        <dbReference type="ARBA" id="ARBA00022485"/>
    </source>
</evidence>
<comment type="cofactor">
    <cofactor evidence="6">
        <name>[4Fe-4S] cluster</name>
        <dbReference type="ChEBI" id="CHEBI:49883"/>
    </cofactor>
    <text evidence="6">Binds 1 [4Fe-4S] cluster per subunit.</text>
</comment>
<comment type="function">
    <text evidence="6">Catalyzes the isomerization between 2-isopropylmalate and 3-isopropylmalate, via the formation of 2-isopropylmaleate.</text>
</comment>
<dbReference type="PANTHER" id="PTHR43822">
    <property type="entry name" value="HOMOACONITASE, MITOCHONDRIAL-RELATED"/>
    <property type="match status" value="1"/>
</dbReference>
<dbReference type="GO" id="GO:0003861">
    <property type="term" value="F:3-isopropylmalate dehydratase activity"/>
    <property type="evidence" value="ECO:0007669"/>
    <property type="project" value="UniProtKB-UniRule"/>
</dbReference>
<keyword evidence="6" id="KW-0432">Leucine biosynthesis</keyword>
<evidence type="ECO:0000256" key="6">
    <source>
        <dbReference type="HAMAP-Rule" id="MF_01027"/>
    </source>
</evidence>
<dbReference type="PROSITE" id="PS00450">
    <property type="entry name" value="ACONITASE_1"/>
    <property type="match status" value="1"/>
</dbReference>
<keyword evidence="1 6" id="KW-0004">4Fe-4S</keyword>
<evidence type="ECO:0000256" key="2">
    <source>
        <dbReference type="ARBA" id="ARBA00022723"/>
    </source>
</evidence>
<evidence type="ECO:0000259" key="7">
    <source>
        <dbReference type="Pfam" id="PF00330"/>
    </source>
</evidence>
<dbReference type="UniPathway" id="UPA00048">
    <property type="reaction ID" value="UER00071"/>
</dbReference>
<dbReference type="PROSITE" id="PS01244">
    <property type="entry name" value="ACONITASE_2"/>
    <property type="match status" value="1"/>
</dbReference>
<dbReference type="Proteomes" id="UP000543642">
    <property type="component" value="Unassembled WGS sequence"/>
</dbReference>
<proteinExistence type="inferred from homology"/>
<accession>A0A7W8H824</accession>
<evidence type="ECO:0000256" key="5">
    <source>
        <dbReference type="ARBA" id="ARBA00023239"/>
    </source>
</evidence>
<gene>
    <name evidence="6" type="primary">leuC</name>
    <name evidence="8" type="ORF">HNP82_000699</name>
</gene>
<sequence length="433" mass="46320">MGMTMSQKILAHAAGLESVAAGDLIMANLDMVLANDITGPVSIHEMDKFTKKGVFDKNKIALVPDHFSPNKDIKSAQNCKCMREFAYDNDITHFYEVGQMGIEHALLPEQGVVTAGDTVIGADSHTCTYGAIGAFSTGVGSTDAAVGMAYGKAWFKVPSALKFVLTGKPAPWISGKDIILHIIGMIGVDGALYKSMEFTGDGIQYLSMDDRFTIANMAIEAGGKNGIFPVDNKAVAYIESHMSPEKKAQYEKTGKKPYTIYEADEDAIYDETYVIDLSTLKSTVAFPHLPENTRTIDQVGDIKIDQVVIGSCTNGRLEDLEIAAKILEGRKVAKGLRVIVIPATQQIYMDAMEAGYLKTFIEAGAIVSTPTCGPCLGGYMGILAENERCVSTTNRNFVGRMGHVTSEIYLASPAVAAASAVTGKISGPAELGL</sequence>
<keyword evidence="9" id="KW-1185">Reference proteome</keyword>
<dbReference type="NCBIfam" id="TIGR02083">
    <property type="entry name" value="LEU2"/>
    <property type="match status" value="1"/>
</dbReference>
<comment type="caution">
    <text evidence="8">The sequence shown here is derived from an EMBL/GenBank/DDBJ whole genome shotgun (WGS) entry which is preliminary data.</text>
</comment>
<evidence type="ECO:0000313" key="8">
    <source>
        <dbReference type="EMBL" id="MBB5263601.1"/>
    </source>
</evidence>
<dbReference type="Pfam" id="PF00330">
    <property type="entry name" value="Aconitase"/>
    <property type="match status" value="1"/>
</dbReference>
<dbReference type="InterPro" id="IPR011826">
    <property type="entry name" value="HAcnase/IPMdehydase_lsu_prok"/>
</dbReference>
<comment type="catalytic activity">
    <reaction evidence="6">
        <text>(2R,3S)-3-isopropylmalate = (2S)-2-isopropylmalate</text>
        <dbReference type="Rhea" id="RHEA:32287"/>
        <dbReference type="ChEBI" id="CHEBI:1178"/>
        <dbReference type="ChEBI" id="CHEBI:35121"/>
        <dbReference type="EC" id="4.2.1.33"/>
    </reaction>
</comment>
<dbReference type="Gene3D" id="3.30.499.10">
    <property type="entry name" value="Aconitase, domain 3"/>
    <property type="match status" value="2"/>
</dbReference>
<evidence type="ECO:0000256" key="4">
    <source>
        <dbReference type="ARBA" id="ARBA00023014"/>
    </source>
</evidence>
<evidence type="ECO:0000256" key="3">
    <source>
        <dbReference type="ARBA" id="ARBA00023004"/>
    </source>
</evidence>
<comment type="pathway">
    <text evidence="6">Amino-acid biosynthesis; L-leucine biosynthesis; L-leucine from 3-methyl-2-oxobutanoate: step 2/4.</text>
</comment>
<dbReference type="SUPFAM" id="SSF53732">
    <property type="entry name" value="Aconitase iron-sulfur domain"/>
    <property type="match status" value="1"/>
</dbReference>
<keyword evidence="6" id="KW-0028">Amino-acid biosynthesis</keyword>
<dbReference type="InterPro" id="IPR006251">
    <property type="entry name" value="Homoacnase/IPMdehydase_lsu"/>
</dbReference>
<keyword evidence="6" id="KW-0100">Branched-chain amino acid biosynthesis</keyword>
<keyword evidence="5 6" id="KW-0456">Lyase</keyword>
<reference evidence="8 9" key="1">
    <citation type="submission" date="2020-08" db="EMBL/GenBank/DDBJ databases">
        <title>Genomic Encyclopedia of Type Strains, Phase IV (KMG-IV): sequencing the most valuable type-strain genomes for metagenomic binning, comparative biology and taxonomic classification.</title>
        <authorList>
            <person name="Goeker M."/>
        </authorList>
    </citation>
    <scope>NUCLEOTIDE SEQUENCE [LARGE SCALE GENOMIC DNA]</scope>
    <source>
        <strain evidence="8 9">DSM 106146</strain>
    </source>
</reference>
<keyword evidence="2 6" id="KW-0479">Metal-binding</keyword>
<dbReference type="NCBIfam" id="TIGR01343">
    <property type="entry name" value="hacA_fam"/>
    <property type="match status" value="1"/>
</dbReference>
<dbReference type="InterPro" id="IPR036008">
    <property type="entry name" value="Aconitase_4Fe-4S_dom"/>
</dbReference>
<dbReference type="GO" id="GO:0009098">
    <property type="term" value="P:L-leucine biosynthetic process"/>
    <property type="evidence" value="ECO:0007669"/>
    <property type="project" value="UniProtKB-UniRule"/>
</dbReference>
<dbReference type="InterPro" id="IPR015931">
    <property type="entry name" value="Acnase/IPM_dHydase_lsu_aba_1/3"/>
</dbReference>
<evidence type="ECO:0000313" key="9">
    <source>
        <dbReference type="Proteomes" id="UP000543642"/>
    </source>
</evidence>
<feature type="binding site" evidence="6">
    <location>
        <position position="375"/>
    </location>
    <ligand>
        <name>[4Fe-4S] cluster</name>
        <dbReference type="ChEBI" id="CHEBI:49883"/>
    </ligand>
</feature>
<name>A0A7W8H824_9FIRM</name>
<dbReference type="EMBL" id="JACHFW010000002">
    <property type="protein sequence ID" value="MBB5263601.1"/>
    <property type="molecule type" value="Genomic_DNA"/>
</dbReference>
<dbReference type="InterPro" id="IPR018136">
    <property type="entry name" value="Aconitase_4Fe-4S_BS"/>
</dbReference>
<comment type="subunit">
    <text evidence="6">Heterodimer of LeuC and LeuD.</text>
</comment>
<comment type="similarity">
    <text evidence="6">Belongs to the aconitase/IPM isomerase family. LeuC type 2 subfamily.</text>
</comment>
<dbReference type="GO" id="GO:0051539">
    <property type="term" value="F:4 iron, 4 sulfur cluster binding"/>
    <property type="evidence" value="ECO:0007669"/>
    <property type="project" value="UniProtKB-KW"/>
</dbReference>
<dbReference type="EC" id="4.2.1.33" evidence="6"/>
<feature type="binding site" evidence="6">
    <location>
        <position position="372"/>
    </location>
    <ligand>
        <name>[4Fe-4S] cluster</name>
        <dbReference type="ChEBI" id="CHEBI:49883"/>
    </ligand>
</feature>
<dbReference type="GO" id="GO:0046872">
    <property type="term" value="F:metal ion binding"/>
    <property type="evidence" value="ECO:0007669"/>
    <property type="project" value="UniProtKB-KW"/>
</dbReference>
<dbReference type="PRINTS" id="PR00415">
    <property type="entry name" value="ACONITASE"/>
</dbReference>
<dbReference type="AlphaFoldDB" id="A0A7W8H824"/>
<dbReference type="InterPro" id="IPR011823">
    <property type="entry name" value="IsopropMal_deHydtase_lsu_bac"/>
</dbReference>
<organism evidence="8 9">
    <name type="scientific">Catenibacillus scindens</name>
    <dbReference type="NCBI Taxonomy" id="673271"/>
    <lineage>
        <taxon>Bacteria</taxon>
        <taxon>Bacillati</taxon>
        <taxon>Bacillota</taxon>
        <taxon>Clostridia</taxon>
        <taxon>Lachnospirales</taxon>
        <taxon>Lachnospiraceae</taxon>
        <taxon>Catenibacillus</taxon>
    </lineage>
</organism>
<protein>
    <recommendedName>
        <fullName evidence="6">3-isopropylmalate dehydratase large subunit</fullName>
        <ecNumber evidence="6">4.2.1.33</ecNumber>
    </recommendedName>
    <alternativeName>
        <fullName evidence="6">Alpha-IPM isomerase</fullName>
        <shortName evidence="6">IPMI</shortName>
    </alternativeName>
    <alternativeName>
        <fullName evidence="6">Isopropylmalate isomerase</fullName>
    </alternativeName>
</protein>
<keyword evidence="4 6" id="KW-0411">Iron-sulfur</keyword>
<dbReference type="CDD" id="cd01583">
    <property type="entry name" value="IPMI"/>
    <property type="match status" value="1"/>
</dbReference>
<dbReference type="InterPro" id="IPR001030">
    <property type="entry name" value="Acoase/IPM_deHydtase_lsu_aba"/>
</dbReference>
<dbReference type="NCBIfam" id="TIGR02086">
    <property type="entry name" value="IPMI_arch"/>
    <property type="match status" value="1"/>
</dbReference>
<dbReference type="PANTHER" id="PTHR43822:SF16">
    <property type="entry name" value="3-ISOPROPYLMALATE DEHYDRATASE LARGE SUBUNIT 2"/>
    <property type="match status" value="1"/>
</dbReference>